<evidence type="ECO:0000313" key="3">
    <source>
        <dbReference type="Proteomes" id="UP000017861"/>
    </source>
</evidence>
<accession>V5AIR7</accession>
<dbReference type="EMBL" id="AYLP01001003">
    <property type="protein sequence ID" value="ESS55134.1"/>
    <property type="molecule type" value="Genomic_DNA"/>
</dbReference>
<organism evidence="2 3">
    <name type="scientific">Trypanosoma cruzi Dm28c</name>
    <dbReference type="NCBI Taxonomy" id="1416333"/>
    <lineage>
        <taxon>Eukaryota</taxon>
        <taxon>Discoba</taxon>
        <taxon>Euglenozoa</taxon>
        <taxon>Kinetoplastea</taxon>
        <taxon>Metakinetoplastina</taxon>
        <taxon>Trypanosomatida</taxon>
        <taxon>Trypanosomatidae</taxon>
        <taxon>Trypanosoma</taxon>
        <taxon>Schizotrypanum</taxon>
    </lineage>
</organism>
<dbReference type="Proteomes" id="UP000017861">
    <property type="component" value="Unassembled WGS sequence"/>
</dbReference>
<reference evidence="2 3" key="1">
    <citation type="journal article" date="2014" name="Genome Announc.">
        <title>Trypanosoma cruzi Clone Dm28c Draft Genome Sequence.</title>
        <authorList>
            <person name="Grisard E.C."/>
            <person name="Teixeira S.M."/>
            <person name="de Almeida L.G."/>
            <person name="Stoco P.H."/>
            <person name="Gerber A.L."/>
            <person name="Talavera-Lopez C."/>
            <person name="Lima O.C."/>
            <person name="Andersson B."/>
            <person name="de Vasconcelos A.T."/>
        </authorList>
    </citation>
    <scope>NUCLEOTIDE SEQUENCE [LARGE SCALE GENOMIC DNA]</scope>
    <source>
        <strain evidence="2 3">Dm28c</strain>
    </source>
</reference>
<feature type="region of interest" description="Disordered" evidence="1">
    <location>
        <begin position="62"/>
        <end position="127"/>
    </location>
</feature>
<dbReference type="VEuPathDB" id="TriTrypDB:TCDM_13412"/>
<name>V5AIR7_TRYCR</name>
<gene>
    <name evidence="2" type="ORF">TCDM_13412</name>
</gene>
<comment type="caution">
    <text evidence="2">The sequence shown here is derived from an EMBL/GenBank/DDBJ whole genome shotgun (WGS) entry which is preliminary data.</text>
</comment>
<evidence type="ECO:0000313" key="2">
    <source>
        <dbReference type="EMBL" id="ESS55134.1"/>
    </source>
</evidence>
<proteinExistence type="predicted"/>
<sequence length="145" mass="17081">MVRHFRTIPPHAVQHFHRGEPRRILNVFFFFISAECSSCQHRVHEKHQAALQHVRRAAVCLQSRKAKKKSHAREETKKKTQRRCRTDEEKRKKAAKAQEGTAVQPTETHNTLAETKNKNLKKQKKLKAKGIPLKRFFTLTKKRKK</sequence>
<evidence type="ECO:0000256" key="1">
    <source>
        <dbReference type="SAM" id="MobiDB-lite"/>
    </source>
</evidence>
<feature type="compositionally biased region" description="Basic and acidic residues" evidence="1">
    <location>
        <begin position="72"/>
        <end position="91"/>
    </location>
</feature>
<protein>
    <submittedName>
        <fullName evidence="2">Uncharacterized protein</fullName>
    </submittedName>
</protein>
<feature type="compositionally biased region" description="Basic residues" evidence="1">
    <location>
        <begin position="118"/>
        <end position="127"/>
    </location>
</feature>
<dbReference type="AlphaFoldDB" id="V5AIR7"/>
<feature type="compositionally biased region" description="Polar residues" evidence="1">
    <location>
        <begin position="101"/>
        <end position="114"/>
    </location>
</feature>